<gene>
    <name evidence="2" type="ORF">NCTC6754_02542</name>
</gene>
<evidence type="ECO:0000256" key="1">
    <source>
        <dbReference type="SAM" id="MobiDB-lite"/>
    </source>
</evidence>
<accession>A0A447TTZ6</accession>
<evidence type="ECO:0000313" key="3">
    <source>
        <dbReference type="Proteomes" id="UP000269208"/>
    </source>
</evidence>
<dbReference type="Proteomes" id="UP000269208">
    <property type="component" value="Chromosome"/>
</dbReference>
<protein>
    <submittedName>
        <fullName evidence="2">BigA</fullName>
    </submittedName>
</protein>
<organism evidence="2 3">
    <name type="scientific">Salmonella enterica I</name>
    <dbReference type="NCBI Taxonomy" id="59201"/>
    <lineage>
        <taxon>Bacteria</taxon>
        <taxon>Pseudomonadati</taxon>
        <taxon>Pseudomonadota</taxon>
        <taxon>Gammaproteobacteria</taxon>
        <taxon>Enterobacterales</taxon>
        <taxon>Enterobacteriaceae</taxon>
        <taxon>Salmonella</taxon>
    </lineage>
</organism>
<feature type="region of interest" description="Disordered" evidence="1">
    <location>
        <begin position="1"/>
        <end position="24"/>
    </location>
</feature>
<proteinExistence type="predicted"/>
<dbReference type="AlphaFoldDB" id="A0A447TTZ6"/>
<evidence type="ECO:0000313" key="2">
    <source>
        <dbReference type="EMBL" id="VEB53034.1"/>
    </source>
</evidence>
<dbReference type="EMBL" id="LR134190">
    <property type="protein sequence ID" value="VEB53034.1"/>
    <property type="molecule type" value="Genomic_DNA"/>
</dbReference>
<reference evidence="2 3" key="1">
    <citation type="submission" date="2018-12" db="EMBL/GenBank/DDBJ databases">
        <authorList>
            <consortium name="Pathogen Informatics"/>
        </authorList>
    </citation>
    <scope>NUCLEOTIDE SEQUENCE [LARGE SCALE GENOMIC DNA]</scope>
    <source>
        <strain evidence="2 3">NCTC6754</strain>
    </source>
</reference>
<name>A0A447TTZ6_SALET</name>
<sequence length="108" mass="11497">MLLTGRSPRPKNNGGSKAINDGTINIDKTGNVAMSAHGSAKMVNNGTINVGTVGTTQTGMVGMQLESDAKSDAVIENNGTINIYASQLLRLQPVGQQRPYRQQRHGLY</sequence>